<keyword evidence="1" id="KW-1133">Transmembrane helix</keyword>
<name>A0A839ST27_9PROT</name>
<evidence type="ECO:0000313" key="2">
    <source>
        <dbReference type="EMBL" id="MBB3065139.1"/>
    </source>
</evidence>
<keyword evidence="3" id="KW-1185">Reference proteome</keyword>
<evidence type="ECO:0000313" key="3">
    <source>
        <dbReference type="Proteomes" id="UP000581135"/>
    </source>
</evidence>
<reference evidence="2 3" key="1">
    <citation type="submission" date="2020-08" db="EMBL/GenBank/DDBJ databases">
        <title>Genomic Encyclopedia of Type Strains, Phase III (KMG-III): the genomes of soil and plant-associated and newly described type strains.</title>
        <authorList>
            <person name="Whitman W."/>
        </authorList>
    </citation>
    <scope>NUCLEOTIDE SEQUENCE [LARGE SCALE GENOMIC DNA]</scope>
    <source>
        <strain evidence="2 3">CECT 8803</strain>
    </source>
</reference>
<organism evidence="2 3">
    <name type="scientific">Limibacillus halophilus</name>
    <dbReference type="NCBI Taxonomy" id="1579333"/>
    <lineage>
        <taxon>Bacteria</taxon>
        <taxon>Pseudomonadati</taxon>
        <taxon>Pseudomonadota</taxon>
        <taxon>Alphaproteobacteria</taxon>
        <taxon>Rhodospirillales</taxon>
        <taxon>Rhodovibrionaceae</taxon>
        <taxon>Limibacillus</taxon>
    </lineage>
</organism>
<keyword evidence="1" id="KW-0472">Membrane</keyword>
<keyword evidence="1" id="KW-0812">Transmembrane</keyword>
<feature type="transmembrane region" description="Helical" evidence="1">
    <location>
        <begin position="136"/>
        <end position="153"/>
    </location>
</feature>
<dbReference type="EMBL" id="JACHXA010000003">
    <property type="protein sequence ID" value="MBB3065139.1"/>
    <property type="molecule type" value="Genomic_DNA"/>
</dbReference>
<dbReference type="InterPro" id="IPR012666">
    <property type="entry name" value="CbtA_put"/>
</dbReference>
<gene>
    <name evidence="2" type="ORF">FHR98_001418</name>
</gene>
<dbReference type="Pfam" id="PF09490">
    <property type="entry name" value="CbtA"/>
    <property type="match status" value="1"/>
</dbReference>
<sequence length="228" mass="23818">MDSLKLLRPILLTALPAGLLASILAALFQNAFVEPLILQAEAFEVANLQNPNPTVDLARLALTFLTTLIVACAYGLLLTAALMFAGERGVLQGRPMASGLLWGGAGFFVFHLAPAIGLPPELPGMPAADLVDRQVWWLGTVVCSAAALWLLFLTHRPVLAPVAAILLVLPHVLGAPHPNNLETAVPAGLAAAFTARAIAASLLLWLPLGAAVLWLAKRNALLATTDAG</sequence>
<feature type="transmembrane region" description="Helical" evidence="1">
    <location>
        <begin position="57"/>
        <end position="85"/>
    </location>
</feature>
<dbReference type="AlphaFoldDB" id="A0A839ST27"/>
<accession>A0A839ST27</accession>
<protein>
    <submittedName>
        <fullName evidence="2">Cobalt transporter subunit CbtA</fullName>
    </submittedName>
</protein>
<feature type="transmembrane region" description="Helical" evidence="1">
    <location>
        <begin position="197"/>
        <end position="216"/>
    </location>
</feature>
<dbReference type="Proteomes" id="UP000581135">
    <property type="component" value="Unassembled WGS sequence"/>
</dbReference>
<comment type="caution">
    <text evidence="2">The sequence shown here is derived from an EMBL/GenBank/DDBJ whole genome shotgun (WGS) entry which is preliminary data.</text>
</comment>
<dbReference type="RefSeq" id="WP_183415943.1">
    <property type="nucleotide sequence ID" value="NZ_JACHXA010000003.1"/>
</dbReference>
<feature type="transmembrane region" description="Helical" evidence="1">
    <location>
        <begin position="97"/>
        <end position="116"/>
    </location>
</feature>
<evidence type="ECO:0000256" key="1">
    <source>
        <dbReference type="SAM" id="Phobius"/>
    </source>
</evidence>
<proteinExistence type="predicted"/>
<feature type="transmembrane region" description="Helical" evidence="1">
    <location>
        <begin position="158"/>
        <end position="177"/>
    </location>
</feature>